<dbReference type="Pfam" id="PF14815">
    <property type="entry name" value="NUDIX_4"/>
    <property type="match status" value="1"/>
</dbReference>
<evidence type="ECO:0000256" key="12">
    <source>
        <dbReference type="ARBA" id="ARBA00023014"/>
    </source>
</evidence>
<dbReference type="Gene3D" id="1.10.340.30">
    <property type="entry name" value="Hypothetical protein, domain 2"/>
    <property type="match status" value="1"/>
</dbReference>
<dbReference type="GO" id="GO:0006284">
    <property type="term" value="P:base-excision repair"/>
    <property type="evidence" value="ECO:0007669"/>
    <property type="project" value="InterPro"/>
</dbReference>
<dbReference type="FunFam" id="1.10.340.30:FF:000002">
    <property type="entry name" value="Adenine DNA glycosylase"/>
    <property type="match status" value="1"/>
</dbReference>
<dbReference type="InterPro" id="IPR000445">
    <property type="entry name" value="HhH_motif"/>
</dbReference>
<dbReference type="Gene3D" id="1.10.1670.10">
    <property type="entry name" value="Helix-hairpin-Helix base-excision DNA repair enzymes (C-terminal)"/>
    <property type="match status" value="1"/>
</dbReference>
<dbReference type="InterPro" id="IPR003651">
    <property type="entry name" value="Endonuclease3_FeS-loop_motif"/>
</dbReference>
<evidence type="ECO:0000256" key="7">
    <source>
        <dbReference type="ARBA" id="ARBA00022485"/>
    </source>
</evidence>
<gene>
    <name evidence="16" type="primary">mutY</name>
    <name evidence="16" type="ORF">F9K24_22425</name>
</gene>
<evidence type="ECO:0000256" key="3">
    <source>
        <dbReference type="ARBA" id="ARBA00002933"/>
    </source>
</evidence>
<evidence type="ECO:0000256" key="5">
    <source>
        <dbReference type="ARBA" id="ARBA00012045"/>
    </source>
</evidence>
<dbReference type="Pfam" id="PF00730">
    <property type="entry name" value="HhH-GPD"/>
    <property type="match status" value="1"/>
</dbReference>
<reference evidence="16 17" key="1">
    <citation type="submission" date="2019-10" db="EMBL/GenBank/DDBJ databases">
        <title>Extracellular Electron Transfer in a Candidatus Methanoperedens spp. Enrichment Culture.</title>
        <authorList>
            <person name="Berger S."/>
            <person name="Rangel Shaw D."/>
            <person name="Berben T."/>
            <person name="In 'T Zandt M."/>
            <person name="Frank J."/>
            <person name="Reimann J."/>
            <person name="Jetten M.S.M."/>
            <person name="Welte C.U."/>
        </authorList>
    </citation>
    <scope>NUCLEOTIDE SEQUENCE [LARGE SCALE GENOMIC DNA]</scope>
    <source>
        <strain evidence="16">SB12</strain>
    </source>
</reference>
<dbReference type="InterPro" id="IPR005760">
    <property type="entry name" value="A/G_AdeGlyc_MutY"/>
</dbReference>
<dbReference type="InterPro" id="IPR000086">
    <property type="entry name" value="NUDIX_hydrolase_dom"/>
</dbReference>
<comment type="cofactor">
    <cofactor evidence="2">
        <name>[4Fe-4S] cluster</name>
        <dbReference type="ChEBI" id="CHEBI:49883"/>
    </cofactor>
</comment>
<organism evidence="16 17">
    <name type="scientific">Leptonema illini</name>
    <dbReference type="NCBI Taxonomy" id="183"/>
    <lineage>
        <taxon>Bacteria</taxon>
        <taxon>Pseudomonadati</taxon>
        <taxon>Spirochaetota</taxon>
        <taxon>Spirochaetia</taxon>
        <taxon>Leptospirales</taxon>
        <taxon>Leptospiraceae</taxon>
        <taxon>Leptonema</taxon>
    </lineage>
</organism>
<dbReference type="EC" id="3.2.2.31" evidence="5"/>
<dbReference type="InterPro" id="IPR029119">
    <property type="entry name" value="MutY_C"/>
</dbReference>
<dbReference type="GO" id="GO:0034039">
    <property type="term" value="F:8-oxo-7,8-dihydroguanine DNA N-glycosylase activity"/>
    <property type="evidence" value="ECO:0007669"/>
    <property type="project" value="TreeGrafter"/>
</dbReference>
<evidence type="ECO:0000256" key="6">
    <source>
        <dbReference type="ARBA" id="ARBA00022023"/>
    </source>
</evidence>
<dbReference type="GO" id="GO:0032357">
    <property type="term" value="F:oxidized purine DNA binding"/>
    <property type="evidence" value="ECO:0007669"/>
    <property type="project" value="TreeGrafter"/>
</dbReference>
<dbReference type="CDD" id="cd03425">
    <property type="entry name" value="NUDIX_MutT_NudA_like"/>
    <property type="match status" value="1"/>
</dbReference>
<comment type="caution">
    <text evidence="16">The sequence shown here is derived from an EMBL/GenBank/DDBJ whole genome shotgun (WGS) entry which is preliminary data.</text>
</comment>
<comment type="similarity">
    <text evidence="4">Belongs to the Nth/MutY family.</text>
</comment>
<comment type="catalytic activity">
    <reaction evidence="1">
        <text>Hydrolyzes free adenine bases from 7,8-dihydro-8-oxoguanine:adenine mismatched double-stranded DNA, leaving an apurinic site.</text>
        <dbReference type="EC" id="3.2.2.31"/>
    </reaction>
</comment>
<dbReference type="InterPro" id="IPR044298">
    <property type="entry name" value="MIG/MutY"/>
</dbReference>
<dbReference type="InterPro" id="IPR023170">
    <property type="entry name" value="HhH_base_excis_C"/>
</dbReference>
<keyword evidence="11" id="KW-0408">Iron</keyword>
<name>A0A833GVX8_9LEPT</name>
<dbReference type="EMBL" id="WBUI01000064">
    <property type="protein sequence ID" value="KAB2927828.1"/>
    <property type="molecule type" value="Genomic_DNA"/>
</dbReference>
<keyword evidence="12" id="KW-0411">Iron-sulfur</keyword>
<protein>
    <recommendedName>
        <fullName evidence="6">Adenine DNA glycosylase</fullName>
        <ecNumber evidence="5">3.2.2.31</ecNumber>
    </recommendedName>
</protein>
<dbReference type="GO" id="GO:0000701">
    <property type="term" value="F:purine-specific mismatch base pair DNA N-glycosylase activity"/>
    <property type="evidence" value="ECO:0007669"/>
    <property type="project" value="UniProtKB-EC"/>
</dbReference>
<dbReference type="GO" id="GO:0006298">
    <property type="term" value="P:mismatch repair"/>
    <property type="evidence" value="ECO:0007669"/>
    <property type="project" value="TreeGrafter"/>
</dbReference>
<dbReference type="InterPro" id="IPR003265">
    <property type="entry name" value="HhH-GPD_domain"/>
</dbReference>
<dbReference type="CDD" id="cd00056">
    <property type="entry name" value="ENDO3c"/>
    <property type="match status" value="1"/>
</dbReference>
<keyword evidence="7" id="KW-0004">4Fe-4S</keyword>
<keyword evidence="10" id="KW-0378">Hydrolase</keyword>
<keyword evidence="13" id="KW-0234">DNA repair</keyword>
<dbReference type="PANTHER" id="PTHR42944">
    <property type="entry name" value="ADENINE DNA GLYCOSYLASE"/>
    <property type="match status" value="1"/>
</dbReference>
<evidence type="ECO:0000256" key="1">
    <source>
        <dbReference type="ARBA" id="ARBA00000843"/>
    </source>
</evidence>
<evidence type="ECO:0000256" key="14">
    <source>
        <dbReference type="ARBA" id="ARBA00023295"/>
    </source>
</evidence>
<dbReference type="SMART" id="SM00525">
    <property type="entry name" value="FES"/>
    <property type="match status" value="1"/>
</dbReference>
<dbReference type="Pfam" id="PF00633">
    <property type="entry name" value="HHH"/>
    <property type="match status" value="1"/>
</dbReference>
<dbReference type="InterPro" id="IPR011257">
    <property type="entry name" value="DNA_glycosylase"/>
</dbReference>
<accession>A0A833GVX8</accession>
<dbReference type="PANTHER" id="PTHR42944:SF1">
    <property type="entry name" value="ADENINE DNA GLYCOSYLASE"/>
    <property type="match status" value="1"/>
</dbReference>
<dbReference type="InterPro" id="IPR020476">
    <property type="entry name" value="Nudix_hydrolase"/>
</dbReference>
<dbReference type="NCBIfam" id="TIGR01084">
    <property type="entry name" value="mutY"/>
    <property type="match status" value="1"/>
</dbReference>
<dbReference type="PROSITE" id="PS00764">
    <property type="entry name" value="ENDONUCLEASE_III_1"/>
    <property type="match status" value="1"/>
</dbReference>
<evidence type="ECO:0000256" key="10">
    <source>
        <dbReference type="ARBA" id="ARBA00022801"/>
    </source>
</evidence>
<dbReference type="GO" id="GO:0046872">
    <property type="term" value="F:metal ion binding"/>
    <property type="evidence" value="ECO:0007669"/>
    <property type="project" value="UniProtKB-KW"/>
</dbReference>
<keyword evidence="9" id="KW-0227">DNA damage</keyword>
<evidence type="ECO:0000256" key="11">
    <source>
        <dbReference type="ARBA" id="ARBA00023004"/>
    </source>
</evidence>
<evidence type="ECO:0000256" key="13">
    <source>
        <dbReference type="ARBA" id="ARBA00023204"/>
    </source>
</evidence>
<keyword evidence="8" id="KW-0479">Metal-binding</keyword>
<dbReference type="PRINTS" id="PR00502">
    <property type="entry name" value="NUDIXFAMILY"/>
</dbReference>
<dbReference type="Pfam" id="PF10576">
    <property type="entry name" value="EndIII_4Fe-2S"/>
    <property type="match status" value="1"/>
</dbReference>
<dbReference type="GO" id="GO:0051539">
    <property type="term" value="F:4 iron, 4 sulfur cluster binding"/>
    <property type="evidence" value="ECO:0007669"/>
    <property type="project" value="UniProtKB-KW"/>
</dbReference>
<evidence type="ECO:0000313" key="16">
    <source>
        <dbReference type="EMBL" id="KAB2927828.1"/>
    </source>
</evidence>
<comment type="function">
    <text evidence="3">Adenine glycosylase active on G-A mispairs. MutY also corrects error-prone DNA synthesis past GO lesions which are due to the oxidatively damaged form of guanine: 7,8-dihydro-8-oxoguanine (8-oxo-dGTP).</text>
</comment>
<dbReference type="AlphaFoldDB" id="A0A833GVX8"/>
<dbReference type="Proteomes" id="UP000460298">
    <property type="component" value="Unassembled WGS sequence"/>
</dbReference>
<dbReference type="SUPFAM" id="SSF48150">
    <property type="entry name" value="DNA-glycosylase"/>
    <property type="match status" value="1"/>
</dbReference>
<dbReference type="InterPro" id="IPR015797">
    <property type="entry name" value="NUDIX_hydrolase-like_dom_sf"/>
</dbReference>
<evidence type="ECO:0000256" key="2">
    <source>
        <dbReference type="ARBA" id="ARBA00001966"/>
    </source>
</evidence>
<evidence type="ECO:0000256" key="8">
    <source>
        <dbReference type="ARBA" id="ARBA00022723"/>
    </source>
</evidence>
<dbReference type="SUPFAM" id="SSF55811">
    <property type="entry name" value="Nudix"/>
    <property type="match status" value="1"/>
</dbReference>
<keyword evidence="14" id="KW-0326">Glycosidase</keyword>
<evidence type="ECO:0000259" key="15">
    <source>
        <dbReference type="PROSITE" id="PS51462"/>
    </source>
</evidence>
<feature type="domain" description="Nudix hydrolase" evidence="15">
    <location>
        <begin position="225"/>
        <end position="357"/>
    </location>
</feature>
<sequence length="368" mass="41393">MGNLAATLQHRLLVWFHQTRRDLPWRRTYDPYHIWLSEIMLQQTQMDRGIAYFQRWIARFPDLPSVAAASEQEILKYWEGLGYYARARNLHRAARIMVEHHGGQIPCDYAMLRTLPGVGPYTAAAIASIACGLDIPVVDANVARIIARLYDLAEPVKSKGCRTRIENLAGALLPAGRARSFNQAMMDLGGLVCTPKNPACGRCPVAESCLARLRGTVADRPVASGRKETVLIEMATAILCHEGKVFIQQRLADDIWGGLWEFPGGRLEDGEAAEDAVVREYREETGMNIAVCGRITTVTHFYTRYKVVLHCFSCRLTDDRFAIRLEAAQACRWVFPEELAQYAFPAGHRKLLDHLAATREDFFTGPCR</sequence>
<dbReference type="GO" id="GO:0035485">
    <property type="term" value="F:adenine/guanine mispair binding"/>
    <property type="evidence" value="ECO:0007669"/>
    <property type="project" value="TreeGrafter"/>
</dbReference>
<dbReference type="InterPro" id="IPR004035">
    <property type="entry name" value="Endouclease-III_FeS-bd_BS"/>
</dbReference>
<dbReference type="PROSITE" id="PS51462">
    <property type="entry name" value="NUDIX"/>
    <property type="match status" value="1"/>
</dbReference>
<dbReference type="Gene3D" id="3.90.79.10">
    <property type="entry name" value="Nucleoside Triphosphate Pyrophosphohydrolase"/>
    <property type="match status" value="1"/>
</dbReference>
<evidence type="ECO:0000256" key="4">
    <source>
        <dbReference type="ARBA" id="ARBA00008343"/>
    </source>
</evidence>
<dbReference type="SMART" id="SM00478">
    <property type="entry name" value="ENDO3c"/>
    <property type="match status" value="1"/>
</dbReference>
<dbReference type="PROSITE" id="PS01155">
    <property type="entry name" value="ENDONUCLEASE_III_2"/>
    <property type="match status" value="1"/>
</dbReference>
<dbReference type="InterPro" id="IPR004036">
    <property type="entry name" value="Endonuclease-III-like_CS2"/>
</dbReference>
<proteinExistence type="inferred from homology"/>
<evidence type="ECO:0000256" key="9">
    <source>
        <dbReference type="ARBA" id="ARBA00022763"/>
    </source>
</evidence>
<evidence type="ECO:0000313" key="17">
    <source>
        <dbReference type="Proteomes" id="UP000460298"/>
    </source>
</evidence>